<dbReference type="EMBL" id="OV696689">
    <property type="protein sequence ID" value="CAH1263552.1"/>
    <property type="molecule type" value="Genomic_DNA"/>
</dbReference>
<dbReference type="InterPro" id="IPR029069">
    <property type="entry name" value="HotDog_dom_sf"/>
</dbReference>
<proteinExistence type="predicted"/>
<dbReference type="SUPFAM" id="SSF54637">
    <property type="entry name" value="Thioesterase/thiol ester dehydrase-isomerase"/>
    <property type="match status" value="2"/>
</dbReference>
<name>A0A8J9ZWM8_BRALA</name>
<dbReference type="Gene3D" id="3.10.129.10">
    <property type="entry name" value="Hotdog Thioesterase"/>
    <property type="match status" value="2"/>
</dbReference>
<dbReference type="OrthoDB" id="6278306at2759"/>
<organism evidence="1 2">
    <name type="scientific">Branchiostoma lanceolatum</name>
    <name type="common">Common lancelet</name>
    <name type="synonym">Amphioxus lanceolatum</name>
    <dbReference type="NCBI Taxonomy" id="7740"/>
    <lineage>
        <taxon>Eukaryota</taxon>
        <taxon>Metazoa</taxon>
        <taxon>Chordata</taxon>
        <taxon>Cephalochordata</taxon>
        <taxon>Leptocardii</taxon>
        <taxon>Amphioxiformes</taxon>
        <taxon>Branchiostomatidae</taxon>
        <taxon>Branchiostoma</taxon>
    </lineage>
</organism>
<sequence length="306" mass="34569">FLIAVNSGVYAGSMDDKASFPVQKTSFPPQPAVKTSFNEKDRSISATYSPQPWDFDHTGAVPIWKFLQLTSLQWMDMHRHWFTPPKGGPPFADLFFGRCLLLEFSRSFHDQVFPGCSLPYSMRICKIGKTSIVFKQQIFDTSGKQVIAEDYKHCVSASSKTRRSEPWAAWLAQRYPDLCDAPPVATVEPFGPIAVEPSFVYTMKVAPSDTELYRHVGNYQYVRYCCDCVSFGAEKGAYSIITGDMAQYKIKRVGTLHKGEARAGDVLTVSSWEDPEHPDLIKFQIRKGEYNIAQCTLQFFTSNSKM</sequence>
<dbReference type="AlphaFoldDB" id="A0A8J9ZWM8"/>
<gene>
    <name evidence="1" type="primary">Hypp2956</name>
    <name evidence="1" type="ORF">BLAG_LOCUS18208</name>
</gene>
<keyword evidence="2" id="KW-1185">Reference proteome</keyword>
<dbReference type="Proteomes" id="UP000838412">
    <property type="component" value="Chromosome 4"/>
</dbReference>
<evidence type="ECO:0000313" key="2">
    <source>
        <dbReference type="Proteomes" id="UP000838412"/>
    </source>
</evidence>
<protein>
    <submittedName>
        <fullName evidence="1">Hypp2956 protein</fullName>
    </submittedName>
</protein>
<evidence type="ECO:0000313" key="1">
    <source>
        <dbReference type="EMBL" id="CAH1263552.1"/>
    </source>
</evidence>
<dbReference type="CDD" id="cd03440">
    <property type="entry name" value="hot_dog"/>
    <property type="match status" value="1"/>
</dbReference>
<feature type="non-terminal residue" evidence="1">
    <location>
        <position position="1"/>
    </location>
</feature>
<dbReference type="PANTHER" id="PTHR34487">
    <property type="entry name" value="ACYL-ACP THIOESTERASE"/>
    <property type="match status" value="1"/>
</dbReference>
<reference evidence="1" key="1">
    <citation type="submission" date="2022-01" db="EMBL/GenBank/DDBJ databases">
        <authorList>
            <person name="Braso-Vives M."/>
        </authorList>
    </citation>
    <scope>NUCLEOTIDE SEQUENCE</scope>
</reference>
<accession>A0A8J9ZWM8</accession>
<feature type="non-terminal residue" evidence="1">
    <location>
        <position position="306"/>
    </location>
</feature>
<dbReference type="PANTHER" id="PTHR34487:SF1">
    <property type="entry name" value="ACYL-ACP THIOESTERASE"/>
    <property type="match status" value="1"/>
</dbReference>